<evidence type="ECO:0000313" key="5">
    <source>
        <dbReference type="EMBL" id="XBX75438.1"/>
    </source>
</evidence>
<dbReference type="Gene3D" id="3.40.190.10">
    <property type="entry name" value="Periplasmic binding protein-like II"/>
    <property type="match status" value="1"/>
</dbReference>
<feature type="chain" id="PRO_5043896683" evidence="4">
    <location>
        <begin position="22"/>
        <end position="408"/>
    </location>
</feature>
<organism evidence="5">
    <name type="scientific">Proteinivorax tanatarense</name>
    <dbReference type="NCBI Taxonomy" id="1260629"/>
    <lineage>
        <taxon>Bacteria</taxon>
        <taxon>Bacillati</taxon>
        <taxon>Bacillota</taxon>
        <taxon>Clostridia</taxon>
        <taxon>Eubacteriales</taxon>
        <taxon>Proteinivoracaceae</taxon>
        <taxon>Proteinivorax</taxon>
    </lineage>
</organism>
<gene>
    <name evidence="5" type="ORF">PRVXT_000561</name>
</gene>
<protein>
    <submittedName>
        <fullName evidence="5">Extracellular solute-binding protein</fullName>
    </submittedName>
</protein>
<reference evidence="5" key="1">
    <citation type="journal article" date="2013" name="Extremophiles">
        <title>Proteinivorax tanatarense gen. nov., sp. nov., an anaerobic, haloalkaliphilic, proteolytic bacterium isolated from a decaying algal bloom, and proposal of Proteinivoraceae fam. nov.</title>
        <authorList>
            <person name="Kevbrin V."/>
            <person name="Boltyanskaya Y."/>
            <person name="Zhilina T."/>
            <person name="Kolganova T."/>
            <person name="Lavrentjeva E."/>
            <person name="Kuznetsov B."/>
        </authorList>
    </citation>
    <scope>NUCLEOTIDE SEQUENCE</scope>
    <source>
        <strain evidence="5">Z-910T</strain>
    </source>
</reference>
<name>A0AAU7VMY8_9FIRM</name>
<evidence type="ECO:0000256" key="4">
    <source>
        <dbReference type="SAM" id="SignalP"/>
    </source>
</evidence>
<evidence type="ECO:0000256" key="3">
    <source>
        <dbReference type="ARBA" id="ARBA00022729"/>
    </source>
</evidence>
<dbReference type="PANTHER" id="PTHR30061:SF50">
    <property type="entry name" value="MALTOSE_MALTODEXTRIN-BINDING PERIPLASMIC PROTEIN"/>
    <property type="match status" value="1"/>
</dbReference>
<dbReference type="PANTHER" id="PTHR30061">
    <property type="entry name" value="MALTOSE-BINDING PERIPLASMIC PROTEIN"/>
    <property type="match status" value="1"/>
</dbReference>
<keyword evidence="3 4" id="KW-0732">Signal</keyword>
<dbReference type="InterPro" id="IPR006059">
    <property type="entry name" value="SBP"/>
</dbReference>
<dbReference type="SUPFAM" id="SSF53850">
    <property type="entry name" value="Periplasmic binding protein-like II"/>
    <property type="match status" value="1"/>
</dbReference>
<keyword evidence="2" id="KW-0813">Transport</keyword>
<feature type="signal peptide" evidence="4">
    <location>
        <begin position="1"/>
        <end position="21"/>
    </location>
</feature>
<dbReference type="GO" id="GO:0055052">
    <property type="term" value="C:ATP-binding cassette (ABC) transporter complex, substrate-binding subunit-containing"/>
    <property type="evidence" value="ECO:0007669"/>
    <property type="project" value="TreeGrafter"/>
</dbReference>
<evidence type="ECO:0000256" key="1">
    <source>
        <dbReference type="ARBA" id="ARBA00008520"/>
    </source>
</evidence>
<reference evidence="5" key="2">
    <citation type="submission" date="2024-06" db="EMBL/GenBank/DDBJ databases">
        <authorList>
            <person name="Petrova K.O."/>
            <person name="Toshchakov S.V."/>
            <person name="Boltjanskaja Y.V."/>
            <person name="Kevbrin V."/>
        </authorList>
    </citation>
    <scope>NUCLEOTIDE SEQUENCE</scope>
    <source>
        <strain evidence="5">Z-910T</strain>
    </source>
</reference>
<comment type="similarity">
    <text evidence="1">Belongs to the bacterial solute-binding protein 1 family.</text>
</comment>
<dbReference type="GO" id="GO:1901982">
    <property type="term" value="F:maltose binding"/>
    <property type="evidence" value="ECO:0007669"/>
    <property type="project" value="TreeGrafter"/>
</dbReference>
<proteinExistence type="inferred from homology"/>
<dbReference type="Pfam" id="PF01547">
    <property type="entry name" value="SBP_bac_1"/>
    <property type="match status" value="1"/>
</dbReference>
<dbReference type="GO" id="GO:0042956">
    <property type="term" value="P:maltodextrin transmembrane transport"/>
    <property type="evidence" value="ECO:0007669"/>
    <property type="project" value="TreeGrafter"/>
</dbReference>
<evidence type="ECO:0000256" key="2">
    <source>
        <dbReference type="ARBA" id="ARBA00022448"/>
    </source>
</evidence>
<dbReference type="AlphaFoldDB" id="A0AAU7VMY8"/>
<dbReference type="GO" id="GO:0015768">
    <property type="term" value="P:maltose transport"/>
    <property type="evidence" value="ECO:0007669"/>
    <property type="project" value="TreeGrafter"/>
</dbReference>
<sequence length="408" mass="46052">MKIFRLIVCFFLFFILTGCQNDLPDPVEPDTEITLEIWETYNEDEQEVFLDIIEEFKKENPNISIELNSIGHGKGWEELQKGLAMGNLPDIAFVDMKHISALAEAGAIVNLNYLGADELAEQLISSAVKSNTYGGGIFGLPQKVETKVLYYNKTLFDEANVSYPTEEWTWDNLINFSKPLTKNNNYGYGMGNSLEETLPKFYSYGAELTNDSQGQFTLDSEAGLKALELKNSLCNEYQVAAGAWKDDFFNPREGFVQQKYGMIIDSSERFSFYDEKLELGVEMVPKGTYGSVSSIQGDSMVILKDSDYPHEAYEFVKFLTSAEIQTLWFEQLGSIPVNKEALNAVSTDDNFDVILKQATQTQPRLTVPQYNVIEDIVNEKISLVLKGEKTPEQALKEATEKVNNKLFN</sequence>
<dbReference type="PROSITE" id="PS51257">
    <property type="entry name" value="PROKAR_LIPOPROTEIN"/>
    <property type="match status" value="1"/>
</dbReference>
<dbReference type="EMBL" id="CP158367">
    <property type="protein sequence ID" value="XBX75438.1"/>
    <property type="molecule type" value="Genomic_DNA"/>
</dbReference>
<dbReference type="RefSeq" id="WP_350344182.1">
    <property type="nucleotide sequence ID" value="NZ_CP158367.1"/>
</dbReference>
<accession>A0AAU7VMY8</accession>